<dbReference type="FunFam" id="2.40.50.140:FF:000042">
    <property type="entry name" value="Methionine--tRNA ligase"/>
    <property type="match status" value="1"/>
</dbReference>
<feature type="domain" description="TRNA-binding" evidence="20">
    <location>
        <begin position="662"/>
        <end position="764"/>
    </location>
</feature>
<dbReference type="GO" id="GO:0005829">
    <property type="term" value="C:cytosol"/>
    <property type="evidence" value="ECO:0007669"/>
    <property type="project" value="TreeGrafter"/>
</dbReference>
<dbReference type="NCBIfam" id="TIGR00399">
    <property type="entry name" value="metG_C_term"/>
    <property type="match status" value="1"/>
</dbReference>
<keyword evidence="6" id="KW-0963">Cytoplasm</keyword>
<evidence type="ECO:0000256" key="9">
    <source>
        <dbReference type="ARBA" id="ARBA00022723"/>
    </source>
</evidence>
<evidence type="ECO:0000256" key="16">
    <source>
        <dbReference type="ARBA" id="ARBA00030904"/>
    </source>
</evidence>
<dbReference type="Pfam" id="PF01588">
    <property type="entry name" value="tRNA_bind"/>
    <property type="match status" value="1"/>
</dbReference>
<organism evidence="21">
    <name type="scientific">uncultured Poseidoniia archaeon</name>
    <dbReference type="NCBI Taxonomy" id="1697135"/>
    <lineage>
        <taxon>Archaea</taxon>
        <taxon>Methanobacteriati</taxon>
        <taxon>Thermoplasmatota</taxon>
        <taxon>Candidatus Poseidoniia</taxon>
        <taxon>environmental samples</taxon>
    </lineage>
</organism>
<dbReference type="GO" id="GO:0046872">
    <property type="term" value="F:metal ion binding"/>
    <property type="evidence" value="ECO:0007669"/>
    <property type="project" value="UniProtKB-KW"/>
</dbReference>
<dbReference type="InterPro" id="IPR029038">
    <property type="entry name" value="MetRS_Zn"/>
</dbReference>
<dbReference type="InterPro" id="IPR014729">
    <property type="entry name" value="Rossmann-like_a/b/a_fold"/>
</dbReference>
<evidence type="ECO:0000256" key="2">
    <source>
        <dbReference type="ARBA" id="ARBA00004496"/>
    </source>
</evidence>
<dbReference type="CDD" id="cd02800">
    <property type="entry name" value="tRNA_bind_EcMetRS_like"/>
    <property type="match status" value="1"/>
</dbReference>
<dbReference type="GO" id="GO:0005524">
    <property type="term" value="F:ATP binding"/>
    <property type="evidence" value="ECO:0007669"/>
    <property type="project" value="UniProtKB-KW"/>
</dbReference>
<evidence type="ECO:0000256" key="19">
    <source>
        <dbReference type="RuleBase" id="RU363039"/>
    </source>
</evidence>
<dbReference type="GO" id="GO:0006431">
    <property type="term" value="P:methionyl-tRNA aminoacylation"/>
    <property type="evidence" value="ECO:0007669"/>
    <property type="project" value="InterPro"/>
</dbReference>
<evidence type="ECO:0000256" key="3">
    <source>
        <dbReference type="ARBA" id="ARBA00011738"/>
    </source>
</evidence>
<dbReference type="EC" id="6.1.1.10" evidence="4"/>
<keyword evidence="15 19" id="KW-0030">Aminoacyl-tRNA synthetase</keyword>
<keyword evidence="14 19" id="KW-0648">Protein biosynthesis</keyword>
<dbReference type="InterPro" id="IPR001412">
    <property type="entry name" value="aa-tRNA-synth_I_CS"/>
</dbReference>
<keyword evidence="7 18" id="KW-0820">tRNA-binding</keyword>
<dbReference type="SUPFAM" id="SSF52374">
    <property type="entry name" value="Nucleotidylyl transferase"/>
    <property type="match status" value="1"/>
</dbReference>
<evidence type="ECO:0000256" key="13">
    <source>
        <dbReference type="ARBA" id="ARBA00022884"/>
    </source>
</evidence>
<dbReference type="Gene3D" id="2.40.50.140">
    <property type="entry name" value="Nucleic acid-binding proteins"/>
    <property type="match status" value="1"/>
</dbReference>
<dbReference type="Pfam" id="PF09334">
    <property type="entry name" value="tRNA-synt_1g"/>
    <property type="match status" value="1"/>
</dbReference>
<dbReference type="Gene3D" id="3.40.50.620">
    <property type="entry name" value="HUPs"/>
    <property type="match status" value="1"/>
</dbReference>
<reference evidence="21" key="1">
    <citation type="submission" date="2014-11" db="EMBL/GenBank/DDBJ databases">
        <authorList>
            <person name="Zhu J."/>
            <person name="Qi W."/>
            <person name="Song R."/>
        </authorList>
    </citation>
    <scope>NUCLEOTIDE SEQUENCE</scope>
</reference>
<dbReference type="InterPro" id="IPR009080">
    <property type="entry name" value="tRNAsynth_Ia_anticodon-bd"/>
</dbReference>
<comment type="function">
    <text evidence="1">Is required not only for elongation of protein synthesis but also for the initiation of all mRNA translation through initiator tRNA(fMet) aminoacylation.</text>
</comment>
<keyword evidence="10 19" id="KW-0547">Nucleotide-binding</keyword>
<evidence type="ECO:0000259" key="20">
    <source>
        <dbReference type="PROSITE" id="PS50886"/>
    </source>
</evidence>
<evidence type="ECO:0000256" key="15">
    <source>
        <dbReference type="ARBA" id="ARBA00023146"/>
    </source>
</evidence>
<accession>A0A1B1TCX2</accession>
<dbReference type="SUPFAM" id="SSF57770">
    <property type="entry name" value="Methionyl-tRNA synthetase (MetRS), Zn-domain"/>
    <property type="match status" value="1"/>
</dbReference>
<dbReference type="InterPro" id="IPR015413">
    <property type="entry name" value="Methionyl/Leucyl_tRNA_Synth"/>
</dbReference>
<evidence type="ECO:0000256" key="4">
    <source>
        <dbReference type="ARBA" id="ARBA00012838"/>
    </source>
</evidence>
<evidence type="ECO:0000256" key="7">
    <source>
        <dbReference type="ARBA" id="ARBA00022555"/>
    </source>
</evidence>
<evidence type="ECO:0000256" key="5">
    <source>
        <dbReference type="ARBA" id="ARBA00018753"/>
    </source>
</evidence>
<comment type="catalytic activity">
    <reaction evidence="17">
        <text>tRNA(Met) + L-methionine + ATP = L-methionyl-tRNA(Met) + AMP + diphosphate</text>
        <dbReference type="Rhea" id="RHEA:13481"/>
        <dbReference type="Rhea" id="RHEA-COMP:9667"/>
        <dbReference type="Rhea" id="RHEA-COMP:9698"/>
        <dbReference type="ChEBI" id="CHEBI:30616"/>
        <dbReference type="ChEBI" id="CHEBI:33019"/>
        <dbReference type="ChEBI" id="CHEBI:57844"/>
        <dbReference type="ChEBI" id="CHEBI:78442"/>
        <dbReference type="ChEBI" id="CHEBI:78530"/>
        <dbReference type="ChEBI" id="CHEBI:456215"/>
        <dbReference type="EC" id="6.1.1.10"/>
    </reaction>
</comment>
<dbReference type="InterPro" id="IPR012340">
    <property type="entry name" value="NA-bd_OB-fold"/>
</dbReference>
<dbReference type="PROSITE" id="PS50886">
    <property type="entry name" value="TRBD"/>
    <property type="match status" value="1"/>
</dbReference>
<evidence type="ECO:0000256" key="12">
    <source>
        <dbReference type="ARBA" id="ARBA00022840"/>
    </source>
</evidence>
<dbReference type="FunFam" id="2.20.28.20:FF:000001">
    <property type="entry name" value="Methionine--tRNA ligase"/>
    <property type="match status" value="1"/>
</dbReference>
<evidence type="ECO:0000256" key="18">
    <source>
        <dbReference type="PROSITE-ProRule" id="PRU00209"/>
    </source>
</evidence>
<proteinExistence type="inferred from homology"/>
<evidence type="ECO:0000256" key="17">
    <source>
        <dbReference type="ARBA" id="ARBA00047364"/>
    </source>
</evidence>
<keyword evidence="13 18" id="KW-0694">RNA-binding</keyword>
<dbReference type="GO" id="GO:0004825">
    <property type="term" value="F:methionine-tRNA ligase activity"/>
    <property type="evidence" value="ECO:0007669"/>
    <property type="project" value="UniProtKB-EC"/>
</dbReference>
<dbReference type="Gene3D" id="1.10.730.10">
    <property type="entry name" value="Isoleucyl-tRNA Synthetase, Domain 1"/>
    <property type="match status" value="1"/>
</dbReference>
<dbReference type="SUPFAM" id="SSF50249">
    <property type="entry name" value="Nucleic acid-binding proteins"/>
    <property type="match status" value="1"/>
</dbReference>
<dbReference type="NCBIfam" id="NF001100">
    <property type="entry name" value="PRK00133.1"/>
    <property type="match status" value="1"/>
</dbReference>
<dbReference type="InterPro" id="IPR014758">
    <property type="entry name" value="Met-tRNA_synth"/>
</dbReference>
<comment type="subcellular location">
    <subcellularLocation>
        <location evidence="2">Cytoplasm</location>
    </subcellularLocation>
</comment>
<evidence type="ECO:0000256" key="10">
    <source>
        <dbReference type="ARBA" id="ARBA00022741"/>
    </source>
</evidence>
<keyword evidence="9" id="KW-0479">Metal-binding</keyword>
<evidence type="ECO:0000256" key="11">
    <source>
        <dbReference type="ARBA" id="ARBA00022833"/>
    </source>
</evidence>
<dbReference type="InterPro" id="IPR023458">
    <property type="entry name" value="Met-tRNA_ligase_1"/>
</dbReference>
<evidence type="ECO:0000313" key="21">
    <source>
        <dbReference type="EMBL" id="ANV80132.1"/>
    </source>
</evidence>
<dbReference type="PANTHER" id="PTHR45765:SF1">
    <property type="entry name" value="METHIONINE--TRNA LIGASE, CYTOPLASMIC"/>
    <property type="match status" value="1"/>
</dbReference>
<dbReference type="NCBIfam" id="TIGR00398">
    <property type="entry name" value="metG"/>
    <property type="match status" value="1"/>
</dbReference>
<dbReference type="PRINTS" id="PR01041">
    <property type="entry name" value="TRNASYNTHMET"/>
</dbReference>
<keyword evidence="12 19" id="KW-0067">ATP-binding</keyword>
<protein>
    <recommendedName>
        <fullName evidence="5">Methionine--tRNA ligase</fullName>
        <ecNumber evidence="4">6.1.1.10</ecNumber>
    </recommendedName>
    <alternativeName>
        <fullName evidence="16">Methionyl-tRNA synthetase</fullName>
    </alternativeName>
</protein>
<comment type="similarity">
    <text evidence="19">Belongs to the class-I aminoacyl-tRNA synthetase family.</text>
</comment>
<dbReference type="SUPFAM" id="SSF47323">
    <property type="entry name" value="Anticodon-binding domain of a subclass of class I aminoacyl-tRNA synthetases"/>
    <property type="match status" value="1"/>
</dbReference>
<keyword evidence="11" id="KW-0862">Zinc</keyword>
<dbReference type="GO" id="GO:0000049">
    <property type="term" value="F:tRNA binding"/>
    <property type="evidence" value="ECO:0007669"/>
    <property type="project" value="UniProtKB-UniRule"/>
</dbReference>
<reference evidence="21" key="2">
    <citation type="journal article" date="2015" name="ISME J.">
        <title>A new class of marine Euryarchaeota group II from the Mediterranean deep chlorophyll maximum.</title>
        <authorList>
            <person name="Martin-Cuadrado A.B."/>
            <person name="Garcia-Heredia I."/>
            <person name="Molto A.G."/>
            <person name="Lopez-Ubeda R."/>
            <person name="Kimes N."/>
            <person name="Lopez-Garcia P."/>
            <person name="Moreira D."/>
            <person name="Rodriguez-Valera F."/>
        </authorList>
    </citation>
    <scope>NUCLEOTIDE SEQUENCE</scope>
</reference>
<sequence>MSSDNGEHVLICVAWPYANGPLHLGHVAGCYLPPDIQARFERARGNKVLMVSGSDEHGTPITVTAEQEGVSPQDIVDKFHKINSKALIDLGCSWEPNIDPRGVDFGGSLFNRTSDDRHKEIVRANFSKLLEAGLFERKTMKQYYEVSNDGNGRFLPDRYVEGTCPTCSADGARGDQCDECGATYESIELINPKSKMNPDNQIEIRDTDHFFYRLDLFQEALEKHAESRQKVWKSNVKAMTKQWLDMGLRPRAVTRDLSWGISLPMEDSEWEGKCVYVWFEAVQGYSTCAQIWATQYANPAGHHMGDEAWKNWWNVDKNGNTPRHLYFLGKDNIPFHTVIWPALILGLNHAENGKNSTDKIELPKEGDMALESNVPAMEYLMLSGGQFSKSRKHAVWLPSFLDRFDPDTLRYYLGINMPENHDTDFNWPDFVEKINSELIAAYGNFVHRVLTLGARLEDNPQSPLSEFDDADITADYRLKLEQIHASITESLTKHRYKEALRYVMNAAQLGNQILQNATPWKFLSSESKDSLEDYQDQRYNSLSALSFGWRIARFIAITSQPFLPFSAYRLWNSLGQEGDVSLVDWNSAIDWSEEMTWNTDKPEPLFKRLDLEEILASEQALVDDKQTNEQPGHVVKGGKKKTKGDVKMTEEPEGIEFVNFETFMKVDLRVGKITSVEDHPNADKLYVVKLDDGTDNGRTICAGLKNYYTIEEMTGKTIVFVSNLKPRPLRGVTSEGMMLAADDGEGNVKLITVDGDIDTGSQVR</sequence>
<evidence type="ECO:0000256" key="6">
    <source>
        <dbReference type="ARBA" id="ARBA00022490"/>
    </source>
</evidence>
<dbReference type="InterPro" id="IPR002547">
    <property type="entry name" value="tRNA-bd_dom"/>
</dbReference>
<dbReference type="InterPro" id="IPR033911">
    <property type="entry name" value="MetRS_core"/>
</dbReference>
<evidence type="ECO:0000256" key="1">
    <source>
        <dbReference type="ARBA" id="ARBA00003314"/>
    </source>
</evidence>
<dbReference type="EMBL" id="KP211874">
    <property type="protein sequence ID" value="ANV80132.1"/>
    <property type="molecule type" value="Genomic_DNA"/>
</dbReference>
<evidence type="ECO:0000256" key="14">
    <source>
        <dbReference type="ARBA" id="ARBA00022917"/>
    </source>
</evidence>
<dbReference type="PROSITE" id="PS00178">
    <property type="entry name" value="AA_TRNA_LIGASE_I"/>
    <property type="match status" value="1"/>
</dbReference>
<dbReference type="PANTHER" id="PTHR45765">
    <property type="entry name" value="METHIONINE--TRNA LIGASE"/>
    <property type="match status" value="1"/>
</dbReference>
<evidence type="ECO:0000256" key="8">
    <source>
        <dbReference type="ARBA" id="ARBA00022598"/>
    </source>
</evidence>
<dbReference type="InterPro" id="IPR004495">
    <property type="entry name" value="Met-tRNA-synth_bsu_C"/>
</dbReference>
<name>A0A1B1TCX2_9ARCH</name>
<dbReference type="Gene3D" id="2.20.28.20">
    <property type="entry name" value="Methionyl-tRNA synthetase, Zn-domain"/>
    <property type="match status" value="1"/>
</dbReference>
<comment type="subunit">
    <text evidence="3">Homodimer.</text>
</comment>
<keyword evidence="8 19" id="KW-0436">Ligase</keyword>
<dbReference type="AlphaFoldDB" id="A0A1B1TCX2"/>